<keyword evidence="2" id="KW-1185">Reference proteome</keyword>
<organism evidence="1 2">
    <name type="scientific">Hydnum rufescens UP504</name>
    <dbReference type="NCBI Taxonomy" id="1448309"/>
    <lineage>
        <taxon>Eukaryota</taxon>
        <taxon>Fungi</taxon>
        <taxon>Dikarya</taxon>
        <taxon>Basidiomycota</taxon>
        <taxon>Agaricomycotina</taxon>
        <taxon>Agaricomycetes</taxon>
        <taxon>Cantharellales</taxon>
        <taxon>Hydnaceae</taxon>
        <taxon>Hydnum</taxon>
    </lineage>
</organism>
<reference evidence="1" key="1">
    <citation type="journal article" date="2020" name="Nat. Commun.">
        <title>Large-scale genome sequencing of mycorrhizal fungi provides insights into the early evolution of symbiotic traits.</title>
        <authorList>
            <person name="Miyauchi S."/>
            <person name="Kiss E."/>
            <person name="Kuo A."/>
            <person name="Drula E."/>
            <person name="Kohler A."/>
            <person name="Sanchez-Garcia M."/>
            <person name="Morin E."/>
            <person name="Andreopoulos B."/>
            <person name="Barry K.W."/>
            <person name="Bonito G."/>
            <person name="Buee M."/>
            <person name="Carver A."/>
            <person name="Chen C."/>
            <person name="Cichocki N."/>
            <person name="Clum A."/>
            <person name="Culley D."/>
            <person name="Crous P.W."/>
            <person name="Fauchery L."/>
            <person name="Girlanda M."/>
            <person name="Hayes R.D."/>
            <person name="Keri Z."/>
            <person name="LaButti K."/>
            <person name="Lipzen A."/>
            <person name="Lombard V."/>
            <person name="Magnuson J."/>
            <person name="Maillard F."/>
            <person name="Murat C."/>
            <person name="Nolan M."/>
            <person name="Ohm R.A."/>
            <person name="Pangilinan J."/>
            <person name="Pereira M.F."/>
            <person name="Perotto S."/>
            <person name="Peter M."/>
            <person name="Pfister S."/>
            <person name="Riley R."/>
            <person name="Sitrit Y."/>
            <person name="Stielow J.B."/>
            <person name="Szollosi G."/>
            <person name="Zifcakova L."/>
            <person name="Stursova M."/>
            <person name="Spatafora J.W."/>
            <person name="Tedersoo L."/>
            <person name="Vaario L.M."/>
            <person name="Yamada A."/>
            <person name="Yan M."/>
            <person name="Wang P."/>
            <person name="Xu J."/>
            <person name="Bruns T."/>
            <person name="Baldrian P."/>
            <person name="Vilgalys R."/>
            <person name="Dunand C."/>
            <person name="Henrissat B."/>
            <person name="Grigoriev I.V."/>
            <person name="Hibbett D."/>
            <person name="Nagy L.G."/>
            <person name="Martin F.M."/>
        </authorList>
    </citation>
    <scope>NUCLEOTIDE SEQUENCE</scope>
    <source>
        <strain evidence="1">UP504</strain>
    </source>
</reference>
<proteinExistence type="predicted"/>
<evidence type="ECO:0000313" key="2">
    <source>
        <dbReference type="Proteomes" id="UP000886523"/>
    </source>
</evidence>
<dbReference type="EMBL" id="MU129061">
    <property type="protein sequence ID" value="KAF9508317.1"/>
    <property type="molecule type" value="Genomic_DNA"/>
</dbReference>
<dbReference type="Proteomes" id="UP000886523">
    <property type="component" value="Unassembled WGS sequence"/>
</dbReference>
<sequence>MHVRTTSTTTLFDLLPSISPTSLLCLPSHFFQLVSRPNNQATGRSKRILLLPTPCHWFPDPFNNQSEASSLCRSSFLIVFIHQLVTVSPIVYCCKRLVHPQRCLDRTSTWCWAPTLET</sequence>
<dbReference type="AlphaFoldDB" id="A0A9P6AM30"/>
<comment type="caution">
    <text evidence="1">The sequence shown here is derived from an EMBL/GenBank/DDBJ whole genome shotgun (WGS) entry which is preliminary data.</text>
</comment>
<evidence type="ECO:0000313" key="1">
    <source>
        <dbReference type="EMBL" id="KAF9508317.1"/>
    </source>
</evidence>
<accession>A0A9P6AM30</accession>
<name>A0A9P6AM30_9AGAM</name>
<protein>
    <submittedName>
        <fullName evidence="1">Uncharacterized protein</fullName>
    </submittedName>
</protein>
<gene>
    <name evidence="1" type="ORF">BS47DRAFT_236153</name>
</gene>